<dbReference type="SMART" id="SM00671">
    <property type="entry name" value="SEL1"/>
    <property type="match status" value="1"/>
</dbReference>
<dbReference type="InterPro" id="IPR011990">
    <property type="entry name" value="TPR-like_helical_dom_sf"/>
</dbReference>
<dbReference type="Gene3D" id="1.25.40.10">
    <property type="entry name" value="Tetratricopeptide repeat domain"/>
    <property type="match status" value="1"/>
</dbReference>
<proteinExistence type="predicted"/>
<feature type="non-terminal residue" evidence="1">
    <location>
        <position position="1"/>
    </location>
</feature>
<dbReference type="OrthoDB" id="272077at2759"/>
<evidence type="ECO:0000313" key="2">
    <source>
        <dbReference type="Proteomes" id="UP000789396"/>
    </source>
</evidence>
<dbReference type="Proteomes" id="UP000789396">
    <property type="component" value="Unassembled WGS sequence"/>
</dbReference>
<dbReference type="Pfam" id="PF08238">
    <property type="entry name" value="Sel1"/>
    <property type="match status" value="1"/>
</dbReference>
<keyword evidence="2" id="KW-1185">Reference proteome</keyword>
<dbReference type="AlphaFoldDB" id="A0A9N9K604"/>
<name>A0A9N9K604_9GLOM</name>
<dbReference type="SUPFAM" id="SSF81901">
    <property type="entry name" value="HCP-like"/>
    <property type="match status" value="1"/>
</dbReference>
<dbReference type="EMBL" id="CAJVPZ010081849">
    <property type="protein sequence ID" value="CAG8808803.1"/>
    <property type="molecule type" value="Genomic_DNA"/>
</dbReference>
<comment type="caution">
    <text evidence="1">The sequence shown here is derived from an EMBL/GenBank/DDBJ whole genome shotgun (WGS) entry which is preliminary data.</text>
</comment>
<feature type="non-terminal residue" evidence="1">
    <location>
        <position position="88"/>
    </location>
</feature>
<evidence type="ECO:0000313" key="1">
    <source>
        <dbReference type="EMBL" id="CAG8808803.1"/>
    </source>
</evidence>
<organism evidence="1 2">
    <name type="scientific">Racocetra fulgida</name>
    <dbReference type="NCBI Taxonomy" id="60492"/>
    <lineage>
        <taxon>Eukaryota</taxon>
        <taxon>Fungi</taxon>
        <taxon>Fungi incertae sedis</taxon>
        <taxon>Mucoromycota</taxon>
        <taxon>Glomeromycotina</taxon>
        <taxon>Glomeromycetes</taxon>
        <taxon>Diversisporales</taxon>
        <taxon>Gigasporaceae</taxon>
        <taxon>Racocetra</taxon>
    </lineage>
</organism>
<sequence>RIISHIIEKCVPQIGAYEVTLKNKYLETRLAVKFEFVHLLAGLCIPTYQYYLGVKYNFGKGIKKDNKIAAKWFQKAAERGLSPAQHSL</sequence>
<accession>A0A9N9K604</accession>
<reference evidence="1" key="1">
    <citation type="submission" date="2021-06" db="EMBL/GenBank/DDBJ databases">
        <authorList>
            <person name="Kallberg Y."/>
            <person name="Tangrot J."/>
            <person name="Rosling A."/>
        </authorList>
    </citation>
    <scope>NUCLEOTIDE SEQUENCE</scope>
    <source>
        <strain evidence="1">IN212</strain>
    </source>
</reference>
<gene>
    <name evidence="1" type="ORF">RFULGI_LOCUS18516</name>
</gene>
<dbReference type="InterPro" id="IPR006597">
    <property type="entry name" value="Sel1-like"/>
</dbReference>
<protein>
    <submittedName>
        <fullName evidence="1">610_t:CDS:1</fullName>
    </submittedName>
</protein>